<protein>
    <submittedName>
        <fullName evidence="2">Os03g0167302 protein</fullName>
    </submittedName>
</protein>
<sequence length="160" mass="17331">GCTVLQQRGGSPGGGVERRRRRERRAGALPGGRRRPEPQWPGAAARSQADLLHHPELELRRVVADAADPRPGAGGPPERQLLPELVRVHGHPGVEPAEDLLLRHHHRLLRLLAAAEQVHLAEVQAVAERPGVLLRHALGQPALVQRQPRRPLALQAVAGG</sequence>
<organism evidence="2 3">
    <name type="scientific">Oryza sativa subsp. japonica</name>
    <name type="common">Rice</name>
    <dbReference type="NCBI Taxonomy" id="39947"/>
    <lineage>
        <taxon>Eukaryota</taxon>
        <taxon>Viridiplantae</taxon>
        <taxon>Streptophyta</taxon>
        <taxon>Embryophyta</taxon>
        <taxon>Tracheophyta</taxon>
        <taxon>Spermatophyta</taxon>
        <taxon>Magnoliopsida</taxon>
        <taxon>Liliopsida</taxon>
        <taxon>Poales</taxon>
        <taxon>Poaceae</taxon>
        <taxon>BOP clade</taxon>
        <taxon>Oryzoideae</taxon>
        <taxon>Oryzeae</taxon>
        <taxon>Oryzinae</taxon>
        <taxon>Oryza</taxon>
        <taxon>Oryza sativa</taxon>
    </lineage>
</organism>
<feature type="region of interest" description="Disordered" evidence="1">
    <location>
        <begin position="62"/>
        <end position="81"/>
    </location>
</feature>
<dbReference type="Proteomes" id="UP000059680">
    <property type="component" value="Chromosome 3"/>
</dbReference>
<dbReference type="eggNOG" id="ENOG502R5RH">
    <property type="taxonomic scope" value="Eukaryota"/>
</dbReference>
<accession>A0A0P0VTF8</accession>
<evidence type="ECO:0000256" key="1">
    <source>
        <dbReference type="SAM" id="MobiDB-lite"/>
    </source>
</evidence>
<evidence type="ECO:0000313" key="2">
    <source>
        <dbReference type="EMBL" id="BAS82483.1"/>
    </source>
</evidence>
<feature type="non-terminal residue" evidence="2">
    <location>
        <position position="1"/>
    </location>
</feature>
<proteinExistence type="predicted"/>
<reference evidence="2 3" key="2">
    <citation type="journal article" date="2013" name="Plant Cell Physiol.">
        <title>Rice Annotation Project Database (RAP-DB): an integrative and interactive database for rice genomics.</title>
        <authorList>
            <person name="Sakai H."/>
            <person name="Lee S.S."/>
            <person name="Tanaka T."/>
            <person name="Numa H."/>
            <person name="Kim J."/>
            <person name="Kawahara Y."/>
            <person name="Wakimoto H."/>
            <person name="Yang C.C."/>
            <person name="Iwamoto M."/>
            <person name="Abe T."/>
            <person name="Yamada Y."/>
            <person name="Muto A."/>
            <person name="Inokuchi H."/>
            <person name="Ikemura T."/>
            <person name="Matsumoto T."/>
            <person name="Sasaki T."/>
            <person name="Itoh T."/>
        </authorList>
    </citation>
    <scope>NUCLEOTIDE SEQUENCE [LARGE SCALE GENOMIC DNA]</scope>
    <source>
        <strain evidence="3">cv. Nipponbare</strain>
    </source>
</reference>
<gene>
    <name evidence="2" type="ordered locus">Os03g0167302</name>
    <name evidence="2" type="ORF">OSNPB_030167302</name>
</gene>
<feature type="region of interest" description="Disordered" evidence="1">
    <location>
        <begin position="1"/>
        <end position="52"/>
    </location>
</feature>
<dbReference type="PaxDb" id="39947-A0A0P0VTF8"/>
<reference evidence="3" key="1">
    <citation type="journal article" date="2005" name="Nature">
        <title>The map-based sequence of the rice genome.</title>
        <authorList>
            <consortium name="International rice genome sequencing project (IRGSP)"/>
            <person name="Matsumoto T."/>
            <person name="Wu J."/>
            <person name="Kanamori H."/>
            <person name="Katayose Y."/>
            <person name="Fujisawa M."/>
            <person name="Namiki N."/>
            <person name="Mizuno H."/>
            <person name="Yamamoto K."/>
            <person name="Antonio B.A."/>
            <person name="Baba T."/>
            <person name="Sakata K."/>
            <person name="Nagamura Y."/>
            <person name="Aoki H."/>
            <person name="Arikawa K."/>
            <person name="Arita K."/>
            <person name="Bito T."/>
            <person name="Chiden Y."/>
            <person name="Fujitsuka N."/>
            <person name="Fukunaka R."/>
            <person name="Hamada M."/>
            <person name="Harada C."/>
            <person name="Hayashi A."/>
            <person name="Hijishita S."/>
            <person name="Honda M."/>
            <person name="Hosokawa S."/>
            <person name="Ichikawa Y."/>
            <person name="Idonuma A."/>
            <person name="Iijima M."/>
            <person name="Ikeda M."/>
            <person name="Ikeno M."/>
            <person name="Ito K."/>
            <person name="Ito S."/>
            <person name="Ito T."/>
            <person name="Ito Y."/>
            <person name="Ito Y."/>
            <person name="Iwabuchi A."/>
            <person name="Kamiya K."/>
            <person name="Karasawa W."/>
            <person name="Kurita K."/>
            <person name="Katagiri S."/>
            <person name="Kikuta A."/>
            <person name="Kobayashi H."/>
            <person name="Kobayashi N."/>
            <person name="Machita K."/>
            <person name="Maehara T."/>
            <person name="Masukawa M."/>
            <person name="Mizubayashi T."/>
            <person name="Mukai Y."/>
            <person name="Nagasaki H."/>
            <person name="Nagata Y."/>
            <person name="Naito S."/>
            <person name="Nakashima M."/>
            <person name="Nakama Y."/>
            <person name="Nakamichi Y."/>
            <person name="Nakamura M."/>
            <person name="Meguro A."/>
            <person name="Negishi M."/>
            <person name="Ohta I."/>
            <person name="Ohta T."/>
            <person name="Okamoto M."/>
            <person name="Ono N."/>
            <person name="Saji S."/>
            <person name="Sakaguchi M."/>
            <person name="Sakai K."/>
            <person name="Shibata M."/>
            <person name="Shimokawa T."/>
            <person name="Song J."/>
            <person name="Takazaki Y."/>
            <person name="Terasawa K."/>
            <person name="Tsugane M."/>
            <person name="Tsuji K."/>
            <person name="Ueda S."/>
            <person name="Waki K."/>
            <person name="Yamagata H."/>
            <person name="Yamamoto M."/>
            <person name="Yamamoto S."/>
            <person name="Yamane H."/>
            <person name="Yoshiki S."/>
            <person name="Yoshihara R."/>
            <person name="Yukawa K."/>
            <person name="Zhong H."/>
            <person name="Yano M."/>
            <person name="Yuan Q."/>
            <person name="Ouyang S."/>
            <person name="Liu J."/>
            <person name="Jones K.M."/>
            <person name="Gansberger K."/>
            <person name="Moffat K."/>
            <person name="Hill J."/>
            <person name="Bera J."/>
            <person name="Fadrosh D."/>
            <person name="Jin S."/>
            <person name="Johri S."/>
            <person name="Kim M."/>
            <person name="Overton L."/>
            <person name="Reardon M."/>
            <person name="Tsitrin T."/>
            <person name="Vuong H."/>
            <person name="Weaver B."/>
            <person name="Ciecko A."/>
            <person name="Tallon L."/>
            <person name="Jackson J."/>
            <person name="Pai G."/>
            <person name="Aken S.V."/>
            <person name="Utterback T."/>
            <person name="Reidmuller S."/>
            <person name="Feldblyum T."/>
            <person name="Hsiao J."/>
            <person name="Zismann V."/>
            <person name="Iobst S."/>
            <person name="de Vazeille A.R."/>
            <person name="Buell C.R."/>
            <person name="Ying K."/>
            <person name="Li Y."/>
            <person name="Lu T."/>
            <person name="Huang Y."/>
            <person name="Zhao Q."/>
            <person name="Feng Q."/>
            <person name="Zhang L."/>
            <person name="Zhu J."/>
            <person name="Weng Q."/>
            <person name="Mu J."/>
            <person name="Lu Y."/>
            <person name="Fan D."/>
            <person name="Liu Y."/>
            <person name="Guan J."/>
            <person name="Zhang Y."/>
            <person name="Yu S."/>
            <person name="Liu X."/>
            <person name="Zhang Y."/>
            <person name="Hong G."/>
            <person name="Han B."/>
            <person name="Choisne N."/>
            <person name="Demange N."/>
            <person name="Orjeda G."/>
            <person name="Samain S."/>
            <person name="Cattolico L."/>
            <person name="Pelletier E."/>
            <person name="Couloux A."/>
            <person name="Segurens B."/>
            <person name="Wincker P."/>
            <person name="D'Hont A."/>
            <person name="Scarpelli C."/>
            <person name="Weissenbach J."/>
            <person name="Salanoubat M."/>
            <person name="Quetier F."/>
            <person name="Yu Y."/>
            <person name="Kim H.R."/>
            <person name="Rambo T."/>
            <person name="Currie J."/>
            <person name="Collura K."/>
            <person name="Luo M."/>
            <person name="Yang T."/>
            <person name="Ammiraju J.S.S."/>
            <person name="Engler F."/>
            <person name="Soderlund C."/>
            <person name="Wing R.A."/>
            <person name="Palmer L.E."/>
            <person name="de la Bastide M."/>
            <person name="Spiegel L."/>
            <person name="Nascimento L."/>
            <person name="Zutavern T."/>
            <person name="O'Shaughnessy A."/>
            <person name="Dike S."/>
            <person name="Dedhia N."/>
            <person name="Preston R."/>
            <person name="Balija V."/>
            <person name="McCombie W.R."/>
            <person name="Chow T."/>
            <person name="Chen H."/>
            <person name="Chung M."/>
            <person name="Chen C."/>
            <person name="Shaw J."/>
            <person name="Wu H."/>
            <person name="Hsiao K."/>
            <person name="Chao Y."/>
            <person name="Chu M."/>
            <person name="Cheng C."/>
            <person name="Hour A."/>
            <person name="Lee P."/>
            <person name="Lin S."/>
            <person name="Lin Y."/>
            <person name="Liou J."/>
            <person name="Liu S."/>
            <person name="Hsing Y."/>
            <person name="Raghuvanshi S."/>
            <person name="Mohanty A."/>
            <person name="Bharti A.K."/>
            <person name="Gaur A."/>
            <person name="Gupta V."/>
            <person name="Kumar D."/>
            <person name="Ravi V."/>
            <person name="Vij S."/>
            <person name="Kapur A."/>
            <person name="Khurana P."/>
            <person name="Khurana P."/>
            <person name="Khurana J.P."/>
            <person name="Tyagi A.K."/>
            <person name="Gaikwad K."/>
            <person name="Singh A."/>
            <person name="Dalal V."/>
            <person name="Srivastava S."/>
            <person name="Dixit A."/>
            <person name="Pal A.K."/>
            <person name="Ghazi I.A."/>
            <person name="Yadav M."/>
            <person name="Pandit A."/>
            <person name="Bhargava A."/>
            <person name="Sureshbabu K."/>
            <person name="Batra K."/>
            <person name="Sharma T.R."/>
            <person name="Mohapatra T."/>
            <person name="Singh N.K."/>
            <person name="Messing J."/>
            <person name="Nelson A.B."/>
            <person name="Fuks G."/>
            <person name="Kavchok S."/>
            <person name="Keizer G."/>
            <person name="Linton E."/>
            <person name="Llaca V."/>
            <person name="Song R."/>
            <person name="Tanyolac B."/>
            <person name="Young S."/>
            <person name="Ho-Il K."/>
            <person name="Hahn J.H."/>
            <person name="Sangsakoo G."/>
            <person name="Vanavichit A."/>
            <person name="de Mattos Luiz.A.T."/>
            <person name="Zimmer P.D."/>
            <person name="Malone G."/>
            <person name="Dellagostin O."/>
            <person name="de Oliveira A.C."/>
            <person name="Bevan M."/>
            <person name="Bancroft I."/>
            <person name="Minx P."/>
            <person name="Cordum H."/>
            <person name="Wilson R."/>
            <person name="Cheng Z."/>
            <person name="Jin W."/>
            <person name="Jiang J."/>
            <person name="Leong S.A."/>
            <person name="Iwama H."/>
            <person name="Gojobori T."/>
            <person name="Itoh T."/>
            <person name="Niimura Y."/>
            <person name="Fujii Y."/>
            <person name="Habara T."/>
            <person name="Sakai H."/>
            <person name="Sato Y."/>
            <person name="Wilson G."/>
            <person name="Kumar K."/>
            <person name="McCouch S."/>
            <person name="Juretic N."/>
            <person name="Hoen D."/>
            <person name="Wright S."/>
            <person name="Bruskiewich R."/>
            <person name="Bureau T."/>
            <person name="Miyao A."/>
            <person name="Hirochika H."/>
            <person name="Nishikawa T."/>
            <person name="Kadowaki K."/>
            <person name="Sugiura M."/>
            <person name="Burr B."/>
            <person name="Sasaki T."/>
        </authorList>
    </citation>
    <scope>NUCLEOTIDE SEQUENCE [LARGE SCALE GENOMIC DNA]</scope>
    <source>
        <strain evidence="3">cv. Nipponbare</strain>
    </source>
</reference>
<name>A0A0P0VTF8_ORYSJ</name>
<dbReference type="Gramene" id="Os03t0167302-00">
    <property type="protein sequence ID" value="Os03t0167302-00"/>
    <property type="gene ID" value="Os03g0167302"/>
</dbReference>
<evidence type="ECO:0000313" key="3">
    <source>
        <dbReference type="Proteomes" id="UP000059680"/>
    </source>
</evidence>
<dbReference type="InParanoid" id="A0A0P0VTF8"/>
<reference evidence="2 3" key="3">
    <citation type="journal article" date="2013" name="Rice">
        <title>Improvement of the Oryza sativa Nipponbare reference genome using next generation sequence and optical map data.</title>
        <authorList>
            <person name="Kawahara Y."/>
            <person name="de la Bastide M."/>
            <person name="Hamilton J.P."/>
            <person name="Kanamori H."/>
            <person name="McCombie W.R."/>
            <person name="Ouyang S."/>
            <person name="Schwartz D.C."/>
            <person name="Tanaka T."/>
            <person name="Wu J."/>
            <person name="Zhou S."/>
            <person name="Childs K.L."/>
            <person name="Davidson R.M."/>
            <person name="Lin H."/>
            <person name="Quesada-Ocampo L."/>
            <person name="Vaillancourt B."/>
            <person name="Sakai H."/>
            <person name="Lee S.S."/>
            <person name="Kim J."/>
            <person name="Numa H."/>
            <person name="Itoh T."/>
            <person name="Buell C.R."/>
            <person name="Matsumoto T."/>
        </authorList>
    </citation>
    <scope>NUCLEOTIDE SEQUENCE [LARGE SCALE GENOMIC DNA]</scope>
    <source>
        <strain evidence="3">cv. Nipponbare</strain>
    </source>
</reference>
<keyword evidence="3" id="KW-1185">Reference proteome</keyword>
<dbReference type="EMBL" id="AP014959">
    <property type="protein sequence ID" value="BAS82483.1"/>
    <property type="molecule type" value="Genomic_DNA"/>
</dbReference>
<dbReference type="AlphaFoldDB" id="A0A0P0VTF8"/>